<evidence type="ECO:0000313" key="11">
    <source>
        <dbReference type="Proteomes" id="UP000347383"/>
    </source>
</evidence>
<feature type="transmembrane region" description="Helical" evidence="8">
    <location>
        <begin position="163"/>
        <end position="184"/>
    </location>
</feature>
<dbReference type="AlphaFoldDB" id="A0A9X7X906"/>
<feature type="transmembrane region" description="Helical" evidence="8">
    <location>
        <begin position="401"/>
        <end position="420"/>
    </location>
</feature>
<comment type="subcellular location">
    <subcellularLocation>
        <location evidence="1">Cell membrane</location>
        <topology evidence="1">Multi-pass membrane protein</topology>
    </subcellularLocation>
</comment>
<keyword evidence="5 8" id="KW-0812">Transmembrane</keyword>
<feature type="transmembrane region" description="Helical" evidence="8">
    <location>
        <begin position="134"/>
        <end position="157"/>
    </location>
</feature>
<feature type="transmembrane region" description="Helical" evidence="8">
    <location>
        <begin position="196"/>
        <end position="215"/>
    </location>
</feature>
<dbReference type="InterPro" id="IPR020846">
    <property type="entry name" value="MFS_dom"/>
</dbReference>
<dbReference type="Gene3D" id="1.20.1250.20">
    <property type="entry name" value="MFS general substrate transporter like domains"/>
    <property type="match status" value="1"/>
</dbReference>
<accession>A0A9X7X906</accession>
<feature type="transmembrane region" description="Helical" evidence="8">
    <location>
        <begin position="106"/>
        <end position="127"/>
    </location>
</feature>
<evidence type="ECO:0000256" key="8">
    <source>
        <dbReference type="SAM" id="Phobius"/>
    </source>
</evidence>
<dbReference type="PROSITE" id="PS50850">
    <property type="entry name" value="MFS"/>
    <property type="match status" value="1"/>
</dbReference>
<dbReference type="Pfam" id="PF07690">
    <property type="entry name" value="MFS_1"/>
    <property type="match status" value="1"/>
</dbReference>
<dbReference type="PRINTS" id="PR01036">
    <property type="entry name" value="TCRTETB"/>
</dbReference>
<dbReference type="GO" id="GO:0022857">
    <property type="term" value="F:transmembrane transporter activity"/>
    <property type="evidence" value="ECO:0007669"/>
    <property type="project" value="InterPro"/>
</dbReference>
<evidence type="ECO:0000256" key="4">
    <source>
        <dbReference type="ARBA" id="ARBA00022475"/>
    </source>
</evidence>
<feature type="transmembrane region" description="Helical" evidence="8">
    <location>
        <begin position="264"/>
        <end position="289"/>
    </location>
</feature>
<dbReference type="PANTHER" id="PTHR42718">
    <property type="entry name" value="MAJOR FACILITATOR SUPERFAMILY MULTIDRUG TRANSPORTER MFSC"/>
    <property type="match status" value="1"/>
</dbReference>
<evidence type="ECO:0000256" key="1">
    <source>
        <dbReference type="ARBA" id="ARBA00004651"/>
    </source>
</evidence>
<evidence type="ECO:0000256" key="6">
    <source>
        <dbReference type="ARBA" id="ARBA00022989"/>
    </source>
</evidence>
<dbReference type="SUPFAM" id="SSF103473">
    <property type="entry name" value="MFS general substrate transporter"/>
    <property type="match status" value="1"/>
</dbReference>
<keyword evidence="7 8" id="KW-0472">Membrane</keyword>
<proteinExistence type="inferred from homology"/>
<dbReference type="GO" id="GO:0005886">
    <property type="term" value="C:plasma membrane"/>
    <property type="evidence" value="ECO:0007669"/>
    <property type="project" value="UniProtKB-SubCell"/>
</dbReference>
<comment type="similarity">
    <text evidence="2">Belongs to the major facilitator superfamily. EmrB family.</text>
</comment>
<feature type="transmembrane region" description="Helical" evidence="8">
    <location>
        <begin position="329"/>
        <end position="345"/>
    </location>
</feature>
<evidence type="ECO:0000259" key="9">
    <source>
        <dbReference type="PROSITE" id="PS50850"/>
    </source>
</evidence>
<protein>
    <submittedName>
        <fullName evidence="10">DHA2 family efflux MFS transporter permease subunit</fullName>
    </submittedName>
</protein>
<evidence type="ECO:0000256" key="5">
    <source>
        <dbReference type="ARBA" id="ARBA00022692"/>
    </source>
</evidence>
<name>A0A9X7X906_STRDY</name>
<sequence length="449" mass="48289">MELSKAQRYATVMVMMLGAFIALLNQTLLTTALPGIMTSFNLSLDSAQWLTTIFMLVNGIMIPISAYYTTRFSSKSLYLTAIGLFILGTLLCLVAPYFWLLLLGRAVQAIGAGILIPLIQVVLLVAFPLEERGAAMGIFGLVTGFSPAIGPTLSGWILSYYSWQAIFVIVLVAMLINIVISIAVVKNVTTTGPADLDLLSVVLSTFAFGGLLYGFSKASRMGFTDPTIVLLLITSFVALTVYFKRQKQLPTPMLNTSVLRVKAFVQACLIIMVMFMIFNASMTLMPIYIQNIRGLTALQSGLLLLPGGLLMGILAPITGRLFDKIGGKPFAVLGMLLIVVSSLFLSRLDAQSTSLTISFLFSILMTGNALILTPLTTSAMNALPLSLIPHGSAMNSATRQLFAAIGTAIFVSLMGTKASLEQGFQFTYQAIAGLAFLGLFLALSLPRKH</sequence>
<keyword evidence="3" id="KW-0813">Transport</keyword>
<reference evidence="10 11" key="1">
    <citation type="submission" date="2018-10" db="EMBL/GenBank/DDBJ databases">
        <title>Comparative Genomics Analysis of the Streptococcus dysgalactiae subspecies dysgalactiae.</title>
        <authorList>
            <person name="Koh T.H."/>
            <person name="Abdul Rahman N."/>
            <person name="Sessions O.M."/>
        </authorList>
    </citation>
    <scope>NUCLEOTIDE SEQUENCE [LARGE SCALE GENOMIC DNA]</scope>
    <source>
        <strain evidence="10 11">DB60705-15</strain>
    </source>
</reference>
<keyword evidence="6 8" id="KW-1133">Transmembrane helix</keyword>
<dbReference type="Proteomes" id="UP000347383">
    <property type="component" value="Chromosome"/>
</dbReference>
<dbReference type="InterPro" id="IPR036259">
    <property type="entry name" value="MFS_trans_sf"/>
</dbReference>
<dbReference type="NCBIfam" id="TIGR00711">
    <property type="entry name" value="efflux_EmrB"/>
    <property type="match status" value="1"/>
</dbReference>
<feature type="transmembrane region" description="Helical" evidence="8">
    <location>
        <begin position="426"/>
        <end position="445"/>
    </location>
</feature>
<organism evidence="10 11">
    <name type="scientific">Streptococcus dysgalactiae subsp. dysgalactiae</name>
    <dbReference type="NCBI Taxonomy" id="99822"/>
    <lineage>
        <taxon>Bacteria</taxon>
        <taxon>Bacillati</taxon>
        <taxon>Bacillota</taxon>
        <taxon>Bacilli</taxon>
        <taxon>Lactobacillales</taxon>
        <taxon>Streptococcaceae</taxon>
        <taxon>Streptococcus</taxon>
    </lineage>
</organism>
<dbReference type="PANTHER" id="PTHR42718:SF9">
    <property type="entry name" value="MAJOR FACILITATOR SUPERFAMILY MULTIDRUG TRANSPORTER MFSC"/>
    <property type="match status" value="1"/>
</dbReference>
<evidence type="ECO:0000256" key="2">
    <source>
        <dbReference type="ARBA" id="ARBA00008537"/>
    </source>
</evidence>
<dbReference type="Gene3D" id="1.20.1720.10">
    <property type="entry name" value="Multidrug resistance protein D"/>
    <property type="match status" value="1"/>
</dbReference>
<feature type="transmembrane region" description="Helical" evidence="8">
    <location>
        <begin position="49"/>
        <end position="70"/>
    </location>
</feature>
<feature type="transmembrane region" description="Helical" evidence="8">
    <location>
        <begin position="77"/>
        <end position="100"/>
    </location>
</feature>
<evidence type="ECO:0000256" key="3">
    <source>
        <dbReference type="ARBA" id="ARBA00022448"/>
    </source>
</evidence>
<feature type="transmembrane region" description="Helical" evidence="8">
    <location>
        <begin position="227"/>
        <end position="243"/>
    </location>
</feature>
<gene>
    <name evidence="10" type="ORF">EA457_09650</name>
</gene>
<dbReference type="InterPro" id="IPR004638">
    <property type="entry name" value="EmrB-like"/>
</dbReference>
<feature type="transmembrane region" description="Helical" evidence="8">
    <location>
        <begin position="12"/>
        <end position="37"/>
    </location>
</feature>
<keyword evidence="4" id="KW-1003">Cell membrane</keyword>
<dbReference type="InterPro" id="IPR011701">
    <property type="entry name" value="MFS"/>
</dbReference>
<feature type="transmembrane region" description="Helical" evidence="8">
    <location>
        <begin position="357"/>
        <end position="380"/>
    </location>
</feature>
<evidence type="ECO:0000256" key="7">
    <source>
        <dbReference type="ARBA" id="ARBA00023136"/>
    </source>
</evidence>
<evidence type="ECO:0000313" key="10">
    <source>
        <dbReference type="EMBL" id="QGH02774.1"/>
    </source>
</evidence>
<dbReference type="EMBL" id="CP033165">
    <property type="protein sequence ID" value="QGH02774.1"/>
    <property type="molecule type" value="Genomic_DNA"/>
</dbReference>
<feature type="transmembrane region" description="Helical" evidence="8">
    <location>
        <begin position="295"/>
        <end position="317"/>
    </location>
</feature>
<feature type="domain" description="Major facilitator superfamily (MFS) profile" evidence="9">
    <location>
        <begin position="11"/>
        <end position="449"/>
    </location>
</feature>
<dbReference type="RefSeq" id="WP_154413677.1">
    <property type="nucleotide sequence ID" value="NZ_CP033165.1"/>
</dbReference>